<dbReference type="Proteomes" id="UP001527925">
    <property type="component" value="Unassembled WGS sequence"/>
</dbReference>
<keyword evidence="5" id="KW-0819">tRNA processing</keyword>
<feature type="region of interest" description="Disordered" evidence="11">
    <location>
        <begin position="447"/>
        <end position="472"/>
    </location>
</feature>
<evidence type="ECO:0000256" key="7">
    <source>
        <dbReference type="ARBA" id="ARBA00022723"/>
    </source>
</evidence>
<dbReference type="EMBL" id="JADGIZ020000014">
    <property type="protein sequence ID" value="KAL2916752.1"/>
    <property type="molecule type" value="Genomic_DNA"/>
</dbReference>
<comment type="similarity">
    <text evidence="3">Belongs to the RNase Z family.</text>
</comment>
<proteinExistence type="inferred from homology"/>
<comment type="caution">
    <text evidence="13">The sequence shown here is derived from an EMBL/GenBank/DDBJ whole genome shotgun (WGS) entry which is preliminary data.</text>
</comment>
<evidence type="ECO:0000256" key="9">
    <source>
        <dbReference type="ARBA" id="ARBA00022801"/>
    </source>
</evidence>
<organism evidence="13 14">
    <name type="scientific">Polyrhizophydium stewartii</name>
    <dbReference type="NCBI Taxonomy" id="2732419"/>
    <lineage>
        <taxon>Eukaryota</taxon>
        <taxon>Fungi</taxon>
        <taxon>Fungi incertae sedis</taxon>
        <taxon>Chytridiomycota</taxon>
        <taxon>Chytridiomycota incertae sedis</taxon>
        <taxon>Chytridiomycetes</taxon>
        <taxon>Rhizophydiales</taxon>
        <taxon>Rhizophydiales incertae sedis</taxon>
        <taxon>Polyrhizophydium</taxon>
    </lineage>
</organism>
<reference evidence="13 14" key="1">
    <citation type="submission" date="2023-09" db="EMBL/GenBank/DDBJ databases">
        <title>Pangenome analysis of Batrachochytrium dendrobatidis and related Chytrids.</title>
        <authorList>
            <person name="Yacoub M.N."/>
            <person name="Stajich J.E."/>
            <person name="James T.Y."/>
        </authorList>
    </citation>
    <scope>NUCLEOTIDE SEQUENCE [LARGE SCALE GENOMIC DNA]</scope>
    <source>
        <strain evidence="13 14">JEL0888</strain>
    </source>
</reference>
<evidence type="ECO:0000313" key="13">
    <source>
        <dbReference type="EMBL" id="KAL2916752.1"/>
    </source>
</evidence>
<feature type="domain" description="Metallo-beta-lactamase" evidence="12">
    <location>
        <begin position="481"/>
        <end position="684"/>
    </location>
</feature>
<dbReference type="CDD" id="cd07718">
    <property type="entry name" value="RNaseZ_ELAC1_ELAC2-C-term-like_MBL-fold"/>
    <property type="match status" value="1"/>
</dbReference>
<dbReference type="PANTHER" id="PTHR12553:SF49">
    <property type="entry name" value="ZINC PHOSPHODIESTERASE ELAC PROTEIN 2"/>
    <property type="match status" value="1"/>
</dbReference>
<dbReference type="Gene3D" id="3.60.15.10">
    <property type="entry name" value="Ribonuclease Z/Hydroxyacylglutathione hydrolase-like"/>
    <property type="match status" value="2"/>
</dbReference>
<evidence type="ECO:0000256" key="8">
    <source>
        <dbReference type="ARBA" id="ARBA00022759"/>
    </source>
</evidence>
<feature type="region of interest" description="Disordered" evidence="11">
    <location>
        <begin position="133"/>
        <end position="153"/>
    </location>
</feature>
<comment type="cofactor">
    <cofactor evidence="2">
        <name>Zn(2+)</name>
        <dbReference type="ChEBI" id="CHEBI:29105"/>
    </cofactor>
</comment>
<evidence type="ECO:0000256" key="10">
    <source>
        <dbReference type="ARBA" id="ARBA00022833"/>
    </source>
</evidence>
<keyword evidence="8" id="KW-0255">Endonuclease</keyword>
<dbReference type="SMART" id="SM00849">
    <property type="entry name" value="Lactamase_B"/>
    <property type="match status" value="1"/>
</dbReference>
<keyword evidence="7" id="KW-0479">Metal-binding</keyword>
<name>A0ABR4NB48_9FUNG</name>
<feature type="compositionally biased region" description="Low complexity" evidence="11">
    <location>
        <begin position="776"/>
        <end position="787"/>
    </location>
</feature>
<evidence type="ECO:0000313" key="14">
    <source>
        <dbReference type="Proteomes" id="UP001527925"/>
    </source>
</evidence>
<evidence type="ECO:0000256" key="5">
    <source>
        <dbReference type="ARBA" id="ARBA00022694"/>
    </source>
</evidence>
<dbReference type="PANTHER" id="PTHR12553">
    <property type="entry name" value="ZINC PHOSPHODIESTERASE ELAC PROTEIN 2"/>
    <property type="match status" value="1"/>
</dbReference>
<feature type="compositionally biased region" description="Low complexity" evidence="11">
    <location>
        <begin position="133"/>
        <end position="152"/>
    </location>
</feature>
<evidence type="ECO:0000256" key="2">
    <source>
        <dbReference type="ARBA" id="ARBA00001947"/>
    </source>
</evidence>
<sequence length="795" mass="85831">MRYSLQVLGTHTGDSSPAVVVHFDTARYMFNCGEGTQRLTSQHRLRFGRLRALFLTRTHWSCLGGLPGMMFKLADGGITNFNFFGPKNLEYVLVSLRRFLYVVQGKTSITEIESSDFVFQDEHLTVRAVALRPSSPSSFSTSPPGSTAAPISRSTPELDALFNRLALRSMMPQLPFVPDPPDVTEAWDMLAKNGYSLDERPPAQPDDTVLCFICRGPDQQGKLDAAIARRLGVKPGPDMGKLKAGESVVAADGSTVHPSQCVSPSTPGPVFVIAECPSPDFIDAFVRNPTLAALAQAQGHDAVQCIGHTCGDGVLDDPRFAAWMASFPPTTRHIVISRRHNRQPIVFTSWAEIMHRMHAIDERLFPLPCVAPPPVPLDEVKGLPPLVTAAEMLMQVWMVPKPALDTSECLAPFVASAGDGDLEAFAEQVRTTRAVIAEVEAQRAAQAAAGGTSASDDQRRTDGVAVTPLGTGSAVPGKTRNVSATLLQTPDGAILLDCGEGTLGQIERRFGIDGRRAVLESLSLLFISHKHADHQLGTATVLEEWRKATEASCKTLVLVAPPRVWTWLREFGHIHDIGLGRIHFVLSSTIEWEAGRAADGLAQQQMDAALLAQAGLARLSTVSVFHCPGSFAIVGETARGFRFAFSGDCRPSEEFAAAGRGVDLLVHEATLDDDMLDDAVRRCHCTIGEAIAVSKRMRAANVLLTHFSQRYPKLPNIESVLGGSDSSSDSDDGKGYAGDARPTIGIAFDLMTVQMREFWKLPLVVPALQALFPAEPADSASDDAPAAHAEHHHLD</sequence>
<evidence type="ECO:0000256" key="4">
    <source>
        <dbReference type="ARBA" id="ARBA00012477"/>
    </source>
</evidence>
<accession>A0ABR4NB48</accession>
<dbReference type="Pfam" id="PF13691">
    <property type="entry name" value="Lactamase_B_4"/>
    <property type="match status" value="1"/>
</dbReference>
<dbReference type="Pfam" id="PF12706">
    <property type="entry name" value="Lactamase_B_2"/>
    <property type="match status" value="1"/>
</dbReference>
<feature type="region of interest" description="Disordered" evidence="11">
    <location>
        <begin position="776"/>
        <end position="795"/>
    </location>
</feature>
<evidence type="ECO:0000256" key="6">
    <source>
        <dbReference type="ARBA" id="ARBA00022722"/>
    </source>
</evidence>
<protein>
    <recommendedName>
        <fullName evidence="4">ribonuclease Z</fullName>
        <ecNumber evidence="4">3.1.26.11</ecNumber>
    </recommendedName>
</protein>
<evidence type="ECO:0000256" key="3">
    <source>
        <dbReference type="ARBA" id="ARBA00007823"/>
    </source>
</evidence>
<dbReference type="EC" id="3.1.26.11" evidence="4"/>
<evidence type="ECO:0000259" key="12">
    <source>
        <dbReference type="SMART" id="SM00849"/>
    </source>
</evidence>
<evidence type="ECO:0000256" key="11">
    <source>
        <dbReference type="SAM" id="MobiDB-lite"/>
    </source>
</evidence>
<comment type="catalytic activity">
    <reaction evidence="1">
        <text>Endonucleolytic cleavage of RNA, removing extra 3' nucleotides from tRNA precursor, generating 3' termini of tRNAs. A 3'-hydroxy group is left at the tRNA terminus and a 5'-phosphoryl group is left at the trailer molecule.</text>
        <dbReference type="EC" id="3.1.26.11"/>
    </reaction>
</comment>
<dbReference type="InterPro" id="IPR047151">
    <property type="entry name" value="RNZ2-like"/>
</dbReference>
<dbReference type="InterPro" id="IPR001279">
    <property type="entry name" value="Metallo-B-lactamas"/>
</dbReference>
<keyword evidence="6" id="KW-0540">Nuclease</keyword>
<gene>
    <name evidence="13" type="ORF">HK105_203531</name>
</gene>
<dbReference type="InterPro" id="IPR027794">
    <property type="entry name" value="tRNase_Z_dom"/>
</dbReference>
<keyword evidence="9" id="KW-0378">Hydrolase</keyword>
<dbReference type="SUPFAM" id="SSF56281">
    <property type="entry name" value="Metallo-hydrolase/oxidoreductase"/>
    <property type="match status" value="2"/>
</dbReference>
<keyword evidence="10" id="KW-0862">Zinc</keyword>
<keyword evidence="14" id="KW-1185">Reference proteome</keyword>
<evidence type="ECO:0000256" key="1">
    <source>
        <dbReference type="ARBA" id="ARBA00000402"/>
    </source>
</evidence>
<dbReference type="InterPro" id="IPR036866">
    <property type="entry name" value="RibonucZ/Hydroxyglut_hydro"/>
</dbReference>